<reference evidence="2 3" key="1">
    <citation type="submission" date="2018-04" db="EMBL/GenBank/DDBJ databases">
        <title>Camelliibacillus theae gen. nov., sp. nov., isolated from Pu'er tea.</title>
        <authorList>
            <person name="Niu L."/>
        </authorList>
    </citation>
    <scope>NUCLEOTIDE SEQUENCE [LARGE SCALE GENOMIC DNA]</scope>
    <source>
        <strain evidence="2 3">T8</strain>
    </source>
</reference>
<sequence length="248" mass="28707">MMTECAFIIGDVHGCLKQLEQLLTYWNPDSEKLFFIGDLIDRGENSRGVVQLAMKLRKEYGAVVIGGNHEEMFLEWLDAPINHATYYYPRGGKATISSFLGEERFHSLSHTDLSKALQHFFPEEITFLESLPDYVEHEGYLFVHAGIDPRRKDWRDTEKMFFRSIREPFYTKENKSGKMIIFGHTPTRRIHPNKKDDIWISPCKTKIDIDGGAVFGGMLHGLHLKENGEYQLHSITSNLEVRDHTFLL</sequence>
<dbReference type="EMBL" id="QCZG01000014">
    <property type="protein sequence ID" value="PWA11976.1"/>
    <property type="molecule type" value="Genomic_DNA"/>
</dbReference>
<dbReference type="Gene3D" id="3.60.21.10">
    <property type="match status" value="1"/>
</dbReference>
<protein>
    <submittedName>
        <fullName evidence="2">Serine/threonine protein phosphatase</fullName>
    </submittedName>
</protein>
<dbReference type="RefSeq" id="WP_116554476.1">
    <property type="nucleotide sequence ID" value="NZ_QCZG01000014.1"/>
</dbReference>
<dbReference type="InterPro" id="IPR029052">
    <property type="entry name" value="Metallo-depent_PP-like"/>
</dbReference>
<dbReference type="InterPro" id="IPR050126">
    <property type="entry name" value="Ap4A_hydrolase"/>
</dbReference>
<gene>
    <name evidence="2" type="ORF">DCC39_08570</name>
</gene>
<evidence type="ECO:0000313" key="2">
    <source>
        <dbReference type="EMBL" id="PWA11976.1"/>
    </source>
</evidence>
<dbReference type="GO" id="GO:0016791">
    <property type="term" value="F:phosphatase activity"/>
    <property type="evidence" value="ECO:0007669"/>
    <property type="project" value="TreeGrafter"/>
</dbReference>
<dbReference type="PANTHER" id="PTHR42850">
    <property type="entry name" value="METALLOPHOSPHOESTERASE"/>
    <property type="match status" value="1"/>
</dbReference>
<accession>A0A2U1K385</accession>
<evidence type="ECO:0000259" key="1">
    <source>
        <dbReference type="Pfam" id="PF00149"/>
    </source>
</evidence>
<dbReference type="GO" id="GO:0110154">
    <property type="term" value="P:RNA decapping"/>
    <property type="evidence" value="ECO:0007669"/>
    <property type="project" value="TreeGrafter"/>
</dbReference>
<organism evidence="2 3">
    <name type="scientific">Pueribacillus theae</name>
    <dbReference type="NCBI Taxonomy" id="2171751"/>
    <lineage>
        <taxon>Bacteria</taxon>
        <taxon>Bacillati</taxon>
        <taxon>Bacillota</taxon>
        <taxon>Bacilli</taxon>
        <taxon>Bacillales</taxon>
        <taxon>Bacillaceae</taxon>
        <taxon>Pueribacillus</taxon>
    </lineage>
</organism>
<dbReference type="GO" id="GO:0008803">
    <property type="term" value="F:bis(5'-nucleosyl)-tetraphosphatase (symmetrical) activity"/>
    <property type="evidence" value="ECO:0007669"/>
    <property type="project" value="TreeGrafter"/>
</dbReference>
<dbReference type="GO" id="GO:0005737">
    <property type="term" value="C:cytoplasm"/>
    <property type="evidence" value="ECO:0007669"/>
    <property type="project" value="TreeGrafter"/>
</dbReference>
<dbReference type="SUPFAM" id="SSF56300">
    <property type="entry name" value="Metallo-dependent phosphatases"/>
    <property type="match status" value="1"/>
</dbReference>
<keyword evidence="3" id="KW-1185">Reference proteome</keyword>
<comment type="caution">
    <text evidence="2">The sequence shown here is derived from an EMBL/GenBank/DDBJ whole genome shotgun (WGS) entry which is preliminary data.</text>
</comment>
<evidence type="ECO:0000313" key="3">
    <source>
        <dbReference type="Proteomes" id="UP000245998"/>
    </source>
</evidence>
<dbReference type="PANTHER" id="PTHR42850:SF4">
    <property type="entry name" value="ZINC-DEPENDENT ENDOPOLYPHOSPHATASE"/>
    <property type="match status" value="1"/>
</dbReference>
<name>A0A2U1K385_9BACI</name>
<dbReference type="InterPro" id="IPR004843">
    <property type="entry name" value="Calcineurin-like_PHP"/>
</dbReference>
<dbReference type="Proteomes" id="UP000245998">
    <property type="component" value="Unassembled WGS sequence"/>
</dbReference>
<dbReference type="AlphaFoldDB" id="A0A2U1K385"/>
<dbReference type="OrthoDB" id="384253at2"/>
<proteinExistence type="predicted"/>
<feature type="domain" description="Calcineurin-like phosphoesterase" evidence="1">
    <location>
        <begin position="8"/>
        <end position="187"/>
    </location>
</feature>
<dbReference type="Pfam" id="PF00149">
    <property type="entry name" value="Metallophos"/>
    <property type="match status" value="1"/>
</dbReference>